<evidence type="ECO:0000313" key="1">
    <source>
        <dbReference type="EMBL" id="ACJ28044.1"/>
    </source>
</evidence>
<protein>
    <submittedName>
        <fullName evidence="1">Uncharacterized protein</fullName>
    </submittedName>
</protein>
<organism evidence="1 2">
    <name type="scientific">Shewanella piezotolerans (strain WP3 / JCM 13877)</name>
    <dbReference type="NCBI Taxonomy" id="225849"/>
    <lineage>
        <taxon>Bacteria</taxon>
        <taxon>Pseudomonadati</taxon>
        <taxon>Pseudomonadota</taxon>
        <taxon>Gammaproteobacteria</taxon>
        <taxon>Alteromonadales</taxon>
        <taxon>Shewanellaceae</taxon>
        <taxon>Shewanella</taxon>
    </lineage>
</organism>
<name>B8CKK5_SHEPW</name>
<accession>B8CKK5</accession>
<keyword evidence="2" id="KW-1185">Reference proteome</keyword>
<dbReference type="Proteomes" id="UP000000753">
    <property type="component" value="Chromosome"/>
</dbReference>
<dbReference type="KEGG" id="swp:swp_1250"/>
<evidence type="ECO:0000313" key="2">
    <source>
        <dbReference type="Proteomes" id="UP000000753"/>
    </source>
</evidence>
<dbReference type="AlphaFoldDB" id="B8CKK5"/>
<reference evidence="1 2" key="1">
    <citation type="journal article" date="2008" name="PLoS ONE">
        <title>Environmental adaptation: genomic analysis of the piezotolerant and psychrotolerant deep-sea iron reducing bacterium Shewanella piezotolerans WP3.</title>
        <authorList>
            <person name="Wang F."/>
            <person name="Wang J."/>
            <person name="Jian H."/>
            <person name="Zhang B."/>
            <person name="Li S."/>
            <person name="Wang F."/>
            <person name="Zeng X."/>
            <person name="Gao L."/>
            <person name="Bartlett D.H."/>
            <person name="Yu J."/>
            <person name="Hu S."/>
            <person name="Xiao X."/>
        </authorList>
    </citation>
    <scope>NUCLEOTIDE SEQUENCE [LARGE SCALE GENOMIC DNA]</scope>
    <source>
        <strain evidence="2">WP3 / JCM 13877</strain>
    </source>
</reference>
<dbReference type="EMBL" id="CP000472">
    <property type="protein sequence ID" value="ACJ28044.1"/>
    <property type="molecule type" value="Genomic_DNA"/>
</dbReference>
<proteinExistence type="predicted"/>
<gene>
    <name evidence="1" type="ordered locus">swp_1250</name>
</gene>
<sequence>MENSRELILEASMSIKHLNKLFAHEADGLNNTEIQAVDLVSTIALIVLFVAYKTLLDDRLHVQVLLERLLRLS</sequence>
<dbReference type="HOGENOM" id="CLU_2702771_0_0_6"/>